<dbReference type="InterPro" id="IPR010379">
    <property type="entry name" value="EzrA"/>
</dbReference>
<keyword evidence="5 6" id="KW-0717">Septation</keyword>
<comment type="caution">
    <text evidence="8">The sequence shown here is derived from an EMBL/GenBank/DDBJ whole genome shotgun (WGS) entry which is preliminary data.</text>
</comment>
<evidence type="ECO:0000313" key="9">
    <source>
        <dbReference type="Proteomes" id="UP001256711"/>
    </source>
</evidence>
<feature type="coiled-coil region" evidence="6">
    <location>
        <begin position="104"/>
        <end position="138"/>
    </location>
</feature>
<evidence type="ECO:0000256" key="7">
    <source>
        <dbReference type="SAM" id="Phobius"/>
    </source>
</evidence>
<gene>
    <name evidence="6" type="primary">ezrA</name>
    <name evidence="8" type="ORF">P7H43_00670</name>
</gene>
<proteinExistence type="inferred from homology"/>
<keyword evidence="4 6" id="KW-0472">Membrane</keyword>
<dbReference type="GeneID" id="78365073"/>
<comment type="subcellular location">
    <subcellularLocation>
        <location evidence="6">Cell membrane</location>
        <topology evidence="6">Single-pass membrane protein</topology>
    </subcellularLocation>
    <text evidence="6">Colocalized with FtsZ to the nascent septal site.</text>
</comment>
<dbReference type="Proteomes" id="UP001256711">
    <property type="component" value="Unassembled WGS sequence"/>
</dbReference>
<keyword evidence="6" id="KW-0131">Cell cycle</keyword>
<reference evidence="8" key="1">
    <citation type="submission" date="2023-03" db="EMBL/GenBank/DDBJ databases">
        <authorList>
            <person name="Shen W."/>
            <person name="Cai J."/>
        </authorList>
    </citation>
    <scope>NUCLEOTIDE SEQUENCE</scope>
    <source>
        <strain evidence="8">B226-2</strain>
    </source>
</reference>
<keyword evidence="1 6" id="KW-0812">Transmembrane</keyword>
<keyword evidence="6" id="KW-1003">Cell membrane</keyword>
<keyword evidence="2 6" id="KW-1133">Transmembrane helix</keyword>
<evidence type="ECO:0000256" key="6">
    <source>
        <dbReference type="HAMAP-Rule" id="MF_00728"/>
    </source>
</evidence>
<evidence type="ECO:0000256" key="4">
    <source>
        <dbReference type="ARBA" id="ARBA00023136"/>
    </source>
</evidence>
<dbReference type="GO" id="GO:0005886">
    <property type="term" value="C:plasma membrane"/>
    <property type="evidence" value="ECO:0007669"/>
    <property type="project" value="UniProtKB-SubCell"/>
</dbReference>
<sequence length="573" mass="66801">MSTQIIAGIIIFIIVVAAILYGVGYFMRKKNQEKLQQLEKRREDLFDLPVLEEVDDVKKMHLVGQSQNTFREWNQKWTDISTSSFAELESQIFEVESLNETFRFVKAKNAIGDAEATMNQMETEVEEVRAGLRELRESEERNSLEVQKALDVYEELKTELRENGEAYGPAYSELQKQLKNVEIEFTQFVTLNTSGDPVEAREVLEQAETHTYQLQDLMKRVPAIYEELSTDFPNQLKEIKEGYKKLLADDYVFPEENFMGDIERVEKRVETSKADLAKTEVQTVELANRDTAHAIDDLYNVMEREINARKYVRKNRSVIEEYIQHANKNNRQLLIEIDHTAQSYTLNHNELGKVRGFQQEIDELNRRKNEINPLMDANNIPYSEVQAFYKDGYKILDDVETQQVVIDTGLRELRQGESDAQAKVEQFEFRLRNLKRYVEKQRLPGLPGDYLEYFFMVTDRVEDLSKALNKIRVNMVEVNELVAACEADIKQLEVKTNDLVDAAALTEQMMQYANRYRHSHPEVKAAIDHSLALFQRDYKYQAALDEIGQALERVEPGAFKRIETFYFNNRDLV</sequence>
<dbReference type="GO" id="GO:0000917">
    <property type="term" value="P:division septum assembly"/>
    <property type="evidence" value="ECO:0007669"/>
    <property type="project" value="UniProtKB-KW"/>
</dbReference>
<dbReference type="Pfam" id="PF06160">
    <property type="entry name" value="EzrA"/>
    <property type="match status" value="1"/>
</dbReference>
<evidence type="ECO:0000256" key="5">
    <source>
        <dbReference type="ARBA" id="ARBA00023210"/>
    </source>
</evidence>
<dbReference type="GO" id="GO:0005940">
    <property type="term" value="C:septin ring"/>
    <property type="evidence" value="ECO:0007669"/>
    <property type="project" value="InterPro"/>
</dbReference>
<dbReference type="RefSeq" id="WP_010754330.1">
    <property type="nucleotide sequence ID" value="NZ_CAUGVL010000031.1"/>
</dbReference>
<organism evidence="8 9">
    <name type="scientific">Enterococcus asini</name>
    <dbReference type="NCBI Taxonomy" id="57732"/>
    <lineage>
        <taxon>Bacteria</taxon>
        <taxon>Bacillati</taxon>
        <taxon>Bacillota</taxon>
        <taxon>Bacilli</taxon>
        <taxon>Lactobacillales</taxon>
        <taxon>Enterococcaceae</taxon>
        <taxon>Enterococcus</taxon>
    </lineage>
</organism>
<evidence type="ECO:0000256" key="2">
    <source>
        <dbReference type="ARBA" id="ARBA00022989"/>
    </source>
</evidence>
<accession>A0AAW8TY69</accession>
<feature type="transmembrane region" description="Helical" evidence="7">
    <location>
        <begin position="6"/>
        <end position="27"/>
    </location>
</feature>
<name>A0AAW8TY69_9ENTE</name>
<comment type="similarity">
    <text evidence="6">Belongs to the EzrA family.</text>
</comment>
<keyword evidence="6" id="KW-0132">Cell division</keyword>
<dbReference type="EMBL" id="JARQBJ010000001">
    <property type="protein sequence ID" value="MDT2809012.1"/>
    <property type="molecule type" value="Genomic_DNA"/>
</dbReference>
<keyword evidence="3 6" id="KW-0175">Coiled coil</keyword>
<dbReference type="GO" id="GO:0000921">
    <property type="term" value="P:septin ring assembly"/>
    <property type="evidence" value="ECO:0007669"/>
    <property type="project" value="InterPro"/>
</dbReference>
<comment type="function">
    <text evidence="6">Negative regulator of FtsZ ring formation; modulates the frequency and position of FtsZ ring formation. Inhibits FtsZ ring formation at polar sites. Interacts either with FtsZ or with one of its binding partners to promote depolymerization.</text>
</comment>
<evidence type="ECO:0000313" key="8">
    <source>
        <dbReference type="EMBL" id="MDT2809012.1"/>
    </source>
</evidence>
<protein>
    <recommendedName>
        <fullName evidence="6">Septation ring formation regulator EzrA</fullName>
    </recommendedName>
</protein>
<dbReference type="AlphaFoldDB" id="A0AAW8TY69"/>
<evidence type="ECO:0000256" key="1">
    <source>
        <dbReference type="ARBA" id="ARBA00022692"/>
    </source>
</evidence>
<feature type="topological domain" description="Extracellular" evidence="6">
    <location>
        <begin position="1"/>
        <end position="8"/>
    </location>
</feature>
<dbReference type="HAMAP" id="MF_00728">
    <property type="entry name" value="EzrA"/>
    <property type="match status" value="1"/>
</dbReference>
<evidence type="ECO:0000256" key="3">
    <source>
        <dbReference type="ARBA" id="ARBA00023054"/>
    </source>
</evidence>
<feature type="topological domain" description="Cytoplasmic" evidence="6">
    <location>
        <begin position="28"/>
        <end position="573"/>
    </location>
</feature>